<feature type="compositionally biased region" description="Low complexity" evidence="1">
    <location>
        <begin position="241"/>
        <end position="259"/>
    </location>
</feature>
<name>A0A6N9YJQ1_9ACTN</name>
<gene>
    <name evidence="3" type="ORF">G1H11_07255</name>
</gene>
<dbReference type="EMBL" id="JAAGOB010000003">
    <property type="protein sequence ID" value="NED95109.1"/>
    <property type="molecule type" value="Genomic_DNA"/>
</dbReference>
<organism evidence="3 4">
    <name type="scientific">Phytoactinopolyspora alkaliphila</name>
    <dbReference type="NCBI Taxonomy" id="1783498"/>
    <lineage>
        <taxon>Bacteria</taxon>
        <taxon>Bacillati</taxon>
        <taxon>Actinomycetota</taxon>
        <taxon>Actinomycetes</taxon>
        <taxon>Jiangellales</taxon>
        <taxon>Jiangellaceae</taxon>
        <taxon>Phytoactinopolyspora</taxon>
    </lineage>
</organism>
<dbReference type="Pfam" id="PF00535">
    <property type="entry name" value="Glycos_transf_2"/>
    <property type="match status" value="1"/>
</dbReference>
<dbReference type="AlphaFoldDB" id="A0A6N9YJQ1"/>
<dbReference type="InterPro" id="IPR029044">
    <property type="entry name" value="Nucleotide-diphossugar_trans"/>
</dbReference>
<keyword evidence="4" id="KW-1185">Reference proteome</keyword>
<proteinExistence type="predicted"/>
<reference evidence="3 4" key="1">
    <citation type="submission" date="2020-02" db="EMBL/GenBank/DDBJ databases">
        <authorList>
            <person name="Li X.-J."/>
            <person name="Feng X.-M."/>
        </authorList>
    </citation>
    <scope>NUCLEOTIDE SEQUENCE [LARGE SCALE GENOMIC DNA]</scope>
    <source>
        <strain evidence="3 4">CGMCC 4.7225</strain>
    </source>
</reference>
<protein>
    <submittedName>
        <fullName evidence="3">Glycosyltransferase</fullName>
    </submittedName>
</protein>
<dbReference type="RefSeq" id="WP_163817510.1">
    <property type="nucleotide sequence ID" value="NZ_JAAGOB010000003.1"/>
</dbReference>
<dbReference type="Gene3D" id="3.90.550.10">
    <property type="entry name" value="Spore Coat Polysaccharide Biosynthesis Protein SpsA, Chain A"/>
    <property type="match status" value="1"/>
</dbReference>
<evidence type="ECO:0000313" key="4">
    <source>
        <dbReference type="Proteomes" id="UP000469185"/>
    </source>
</evidence>
<feature type="region of interest" description="Disordered" evidence="1">
    <location>
        <begin position="235"/>
        <end position="273"/>
    </location>
</feature>
<feature type="compositionally biased region" description="Basic and acidic residues" evidence="1">
    <location>
        <begin position="37"/>
        <end position="47"/>
    </location>
</feature>
<dbReference type="GO" id="GO:0016740">
    <property type="term" value="F:transferase activity"/>
    <property type="evidence" value="ECO:0007669"/>
    <property type="project" value="UniProtKB-KW"/>
</dbReference>
<dbReference type="SUPFAM" id="SSF53448">
    <property type="entry name" value="Nucleotide-diphospho-sugar transferases"/>
    <property type="match status" value="1"/>
</dbReference>
<dbReference type="InterPro" id="IPR001173">
    <property type="entry name" value="Glyco_trans_2-like"/>
</dbReference>
<sequence>MPSVVVPAHNEERVIARLLSGLLEGSGNDDELERLDDDERQRPRGDEGPSDPLEIVVVANGCDDATAEVARGFPGVRVIETPMPSKSAALRLGDEIASSFPRLYVDADVSLGAADMHELCRALDSPGVLAAGPARTLPMDGVAVPVRWYYDVWQRLPVVREELFGRGVIAVSRSGHERLAPFLEAGEQIMADDLAMSLAFGVEERVVVPAARVVIRPPRTYRDLMRRRIRAMTGNARLAEGNSSPSGQPAGSSPGSSSGLTQTRTAPRTGPRDLLAVLTGEPGLGGRLRLAPKLGVFLVTATASRVLARRAVRRRDTEWLRDESSRDH</sequence>
<evidence type="ECO:0000259" key="2">
    <source>
        <dbReference type="Pfam" id="PF00535"/>
    </source>
</evidence>
<feature type="region of interest" description="Disordered" evidence="1">
    <location>
        <begin position="24"/>
        <end position="52"/>
    </location>
</feature>
<accession>A0A6N9YJQ1</accession>
<dbReference type="Proteomes" id="UP000469185">
    <property type="component" value="Unassembled WGS sequence"/>
</dbReference>
<evidence type="ECO:0000256" key="1">
    <source>
        <dbReference type="SAM" id="MobiDB-lite"/>
    </source>
</evidence>
<evidence type="ECO:0000313" key="3">
    <source>
        <dbReference type="EMBL" id="NED95109.1"/>
    </source>
</evidence>
<feature type="compositionally biased region" description="Acidic residues" evidence="1">
    <location>
        <begin position="27"/>
        <end position="36"/>
    </location>
</feature>
<feature type="domain" description="Glycosyltransferase 2-like" evidence="2">
    <location>
        <begin position="3"/>
        <end position="135"/>
    </location>
</feature>
<comment type="caution">
    <text evidence="3">The sequence shown here is derived from an EMBL/GenBank/DDBJ whole genome shotgun (WGS) entry which is preliminary data.</text>
</comment>
<keyword evidence="3" id="KW-0808">Transferase</keyword>